<feature type="non-terminal residue" evidence="3">
    <location>
        <position position="149"/>
    </location>
</feature>
<dbReference type="PROSITE" id="PS50293">
    <property type="entry name" value="TPR_REGION"/>
    <property type="match status" value="2"/>
</dbReference>
<accession>X1J0V5</accession>
<dbReference type="Gene3D" id="1.25.40.10">
    <property type="entry name" value="Tetratricopeptide repeat domain"/>
    <property type="match status" value="1"/>
</dbReference>
<keyword evidence="1" id="KW-0677">Repeat</keyword>
<dbReference type="AlphaFoldDB" id="X1J0V5"/>
<comment type="caution">
    <text evidence="3">The sequence shown here is derived from an EMBL/GenBank/DDBJ whole genome shotgun (WGS) entry which is preliminary data.</text>
</comment>
<dbReference type="InterPro" id="IPR019734">
    <property type="entry name" value="TPR_rpt"/>
</dbReference>
<organism evidence="3">
    <name type="scientific">marine sediment metagenome</name>
    <dbReference type="NCBI Taxonomy" id="412755"/>
    <lineage>
        <taxon>unclassified sequences</taxon>
        <taxon>metagenomes</taxon>
        <taxon>ecological metagenomes</taxon>
    </lineage>
</organism>
<dbReference type="EMBL" id="BARU01027552">
    <property type="protein sequence ID" value="GAH75135.1"/>
    <property type="molecule type" value="Genomic_DNA"/>
</dbReference>
<proteinExistence type="predicted"/>
<evidence type="ECO:0000313" key="3">
    <source>
        <dbReference type="EMBL" id="GAH75135.1"/>
    </source>
</evidence>
<evidence type="ECO:0000256" key="1">
    <source>
        <dbReference type="ARBA" id="ARBA00022737"/>
    </source>
</evidence>
<reference evidence="3" key="1">
    <citation type="journal article" date="2014" name="Front. Microbiol.">
        <title>High frequency of phylogenetically diverse reductive dehalogenase-homologous genes in deep subseafloor sedimentary metagenomes.</title>
        <authorList>
            <person name="Kawai M."/>
            <person name="Futagami T."/>
            <person name="Toyoda A."/>
            <person name="Takaki Y."/>
            <person name="Nishi S."/>
            <person name="Hori S."/>
            <person name="Arai W."/>
            <person name="Tsubouchi T."/>
            <person name="Morono Y."/>
            <person name="Uchiyama I."/>
            <person name="Ito T."/>
            <person name="Fujiyama A."/>
            <person name="Inagaki F."/>
            <person name="Takami H."/>
        </authorList>
    </citation>
    <scope>NUCLEOTIDE SEQUENCE</scope>
    <source>
        <strain evidence="3">Expedition CK06-06</strain>
    </source>
</reference>
<name>X1J0V5_9ZZZZ</name>
<dbReference type="Pfam" id="PF00515">
    <property type="entry name" value="TPR_1"/>
    <property type="match status" value="3"/>
</dbReference>
<sequence>MSYKKAEAYYNKGTVEFQRGNLDQALKYLLKSLKLNPLDVETYANIGAVYMKKGNFQKVIDICNEAIKVDPNHIAGYANKGMAYVYQGDLDKGIESLKEALKIAPDDSQIQNLISNLVKQKEVRNQLIPEEDTISNRAKEMLQKVFILF</sequence>
<dbReference type="PROSITE" id="PS50005">
    <property type="entry name" value="TPR"/>
    <property type="match status" value="3"/>
</dbReference>
<dbReference type="PANTHER" id="PTHR44858:SF1">
    <property type="entry name" value="UDP-N-ACETYLGLUCOSAMINE--PEPTIDE N-ACETYLGLUCOSAMINYLTRANSFERASE SPINDLY-RELATED"/>
    <property type="match status" value="1"/>
</dbReference>
<dbReference type="SUPFAM" id="SSF48452">
    <property type="entry name" value="TPR-like"/>
    <property type="match status" value="1"/>
</dbReference>
<dbReference type="InterPro" id="IPR011990">
    <property type="entry name" value="TPR-like_helical_dom_sf"/>
</dbReference>
<evidence type="ECO:0000256" key="2">
    <source>
        <dbReference type="ARBA" id="ARBA00022803"/>
    </source>
</evidence>
<dbReference type="PANTHER" id="PTHR44858">
    <property type="entry name" value="TETRATRICOPEPTIDE REPEAT PROTEIN 6"/>
    <property type="match status" value="1"/>
</dbReference>
<keyword evidence="2" id="KW-0802">TPR repeat</keyword>
<protein>
    <submittedName>
        <fullName evidence="3">Uncharacterized protein</fullName>
    </submittedName>
</protein>
<gene>
    <name evidence="3" type="ORF">S03H2_44103</name>
</gene>
<dbReference type="SMART" id="SM00028">
    <property type="entry name" value="TPR"/>
    <property type="match status" value="3"/>
</dbReference>
<dbReference type="InterPro" id="IPR050498">
    <property type="entry name" value="Ycf3"/>
</dbReference>